<name>A0A0K2TB21_LEPSM</name>
<organism evidence="1">
    <name type="scientific">Lepeophtheirus salmonis</name>
    <name type="common">Salmon louse</name>
    <name type="synonym">Caligus salmonis</name>
    <dbReference type="NCBI Taxonomy" id="72036"/>
    <lineage>
        <taxon>Eukaryota</taxon>
        <taxon>Metazoa</taxon>
        <taxon>Ecdysozoa</taxon>
        <taxon>Arthropoda</taxon>
        <taxon>Crustacea</taxon>
        <taxon>Multicrustacea</taxon>
        <taxon>Hexanauplia</taxon>
        <taxon>Copepoda</taxon>
        <taxon>Siphonostomatoida</taxon>
        <taxon>Caligidae</taxon>
        <taxon>Lepeophtheirus</taxon>
    </lineage>
</organism>
<feature type="non-terminal residue" evidence="1">
    <location>
        <position position="1"/>
    </location>
</feature>
<sequence>KNYNNYRYNYKLCYDLNCTTQTKGGDFDEVLNVLDLQYDLSHYKKLKSSLGLKS</sequence>
<proteinExistence type="predicted"/>
<accession>A0A0K2TB21</accession>
<dbReference type="AlphaFoldDB" id="A0A0K2TB21"/>
<evidence type="ECO:0000313" key="1">
    <source>
        <dbReference type="EMBL" id="CDW23015.1"/>
    </source>
</evidence>
<protein>
    <submittedName>
        <fullName evidence="1">Uncharacterized protein</fullName>
    </submittedName>
</protein>
<reference evidence="1" key="1">
    <citation type="submission" date="2014-05" db="EMBL/GenBank/DDBJ databases">
        <authorList>
            <person name="Chronopoulou M."/>
        </authorList>
    </citation>
    <scope>NUCLEOTIDE SEQUENCE</scope>
    <source>
        <tissue evidence="1">Whole organism</tissue>
    </source>
</reference>
<dbReference type="EMBL" id="HACA01005654">
    <property type="protein sequence ID" value="CDW23015.1"/>
    <property type="molecule type" value="Transcribed_RNA"/>
</dbReference>